<dbReference type="Proteomes" id="UP001596203">
    <property type="component" value="Unassembled WGS sequence"/>
</dbReference>
<dbReference type="RefSeq" id="WP_377418368.1">
    <property type="nucleotide sequence ID" value="NZ_JBHSPR010000007.1"/>
</dbReference>
<dbReference type="EMBL" id="JBHSPR010000007">
    <property type="protein sequence ID" value="MFC6015804.1"/>
    <property type="molecule type" value="Genomic_DNA"/>
</dbReference>
<protein>
    <submittedName>
        <fullName evidence="1">Uncharacterized protein</fullName>
    </submittedName>
</protein>
<keyword evidence="2" id="KW-1185">Reference proteome</keyword>
<accession>A0ABW1K4B7</accession>
<organism evidence="1 2">
    <name type="scientific">Plantactinospora solaniradicis</name>
    <dbReference type="NCBI Taxonomy" id="1723736"/>
    <lineage>
        <taxon>Bacteria</taxon>
        <taxon>Bacillati</taxon>
        <taxon>Actinomycetota</taxon>
        <taxon>Actinomycetes</taxon>
        <taxon>Micromonosporales</taxon>
        <taxon>Micromonosporaceae</taxon>
        <taxon>Plantactinospora</taxon>
    </lineage>
</organism>
<reference evidence="2" key="1">
    <citation type="journal article" date="2019" name="Int. J. Syst. Evol. Microbiol.">
        <title>The Global Catalogue of Microorganisms (GCM) 10K type strain sequencing project: providing services to taxonomists for standard genome sequencing and annotation.</title>
        <authorList>
            <consortium name="The Broad Institute Genomics Platform"/>
            <consortium name="The Broad Institute Genome Sequencing Center for Infectious Disease"/>
            <person name="Wu L."/>
            <person name="Ma J."/>
        </authorList>
    </citation>
    <scope>NUCLEOTIDE SEQUENCE [LARGE SCALE GENOMIC DNA]</scope>
    <source>
        <strain evidence="2">ZS-35-S2</strain>
    </source>
</reference>
<name>A0ABW1K4B7_9ACTN</name>
<comment type="caution">
    <text evidence="1">The sequence shown here is derived from an EMBL/GenBank/DDBJ whole genome shotgun (WGS) entry which is preliminary data.</text>
</comment>
<gene>
    <name evidence="1" type="ORF">ACFP2T_06325</name>
</gene>
<sequence length="52" mass="5412">MRGRLDAVLVAARVAPLSRHVGLVPTAVVTHTEPFHISKAPPAVGETSGVSR</sequence>
<evidence type="ECO:0000313" key="1">
    <source>
        <dbReference type="EMBL" id="MFC6015804.1"/>
    </source>
</evidence>
<proteinExistence type="predicted"/>
<evidence type="ECO:0000313" key="2">
    <source>
        <dbReference type="Proteomes" id="UP001596203"/>
    </source>
</evidence>